<reference evidence="2" key="1">
    <citation type="submission" date="2022-11" db="UniProtKB">
        <authorList>
            <consortium name="WormBaseParasite"/>
        </authorList>
    </citation>
    <scope>IDENTIFICATION</scope>
</reference>
<organism evidence="1 2">
    <name type="scientific">Panagrolaimus sp. JU765</name>
    <dbReference type="NCBI Taxonomy" id="591449"/>
    <lineage>
        <taxon>Eukaryota</taxon>
        <taxon>Metazoa</taxon>
        <taxon>Ecdysozoa</taxon>
        <taxon>Nematoda</taxon>
        <taxon>Chromadorea</taxon>
        <taxon>Rhabditida</taxon>
        <taxon>Tylenchina</taxon>
        <taxon>Panagrolaimomorpha</taxon>
        <taxon>Panagrolaimoidea</taxon>
        <taxon>Panagrolaimidae</taxon>
        <taxon>Panagrolaimus</taxon>
    </lineage>
</organism>
<name>A0AC34R343_9BILA</name>
<dbReference type="WBParaSite" id="JU765_v2.g2894.t1">
    <property type="protein sequence ID" value="JU765_v2.g2894.t1"/>
    <property type="gene ID" value="JU765_v2.g2894"/>
</dbReference>
<accession>A0AC34R343</accession>
<dbReference type="Proteomes" id="UP000887576">
    <property type="component" value="Unplaced"/>
</dbReference>
<evidence type="ECO:0000313" key="2">
    <source>
        <dbReference type="WBParaSite" id="JU765_v2.g2894.t1"/>
    </source>
</evidence>
<proteinExistence type="predicted"/>
<evidence type="ECO:0000313" key="1">
    <source>
        <dbReference type="Proteomes" id="UP000887576"/>
    </source>
</evidence>
<protein>
    <submittedName>
        <fullName evidence="2">Uncharacterized protein</fullName>
    </submittedName>
</protein>
<sequence>MRFFSCNDNKKNRDSASSAKPSESKEPKTSEKKDVKEEEKDPESLKPRSMMPQNQEEIEAVAKIRQGKVRAARDNETVEDAQSDWGAVKSMDEKVKEESEGAKKRKKK</sequence>